<keyword evidence="1" id="KW-0812">Transmembrane</keyword>
<keyword evidence="3" id="KW-1185">Reference proteome</keyword>
<evidence type="ECO:0008006" key="4">
    <source>
        <dbReference type="Google" id="ProtNLM"/>
    </source>
</evidence>
<feature type="transmembrane region" description="Helical" evidence="1">
    <location>
        <begin position="278"/>
        <end position="301"/>
    </location>
</feature>
<dbReference type="RefSeq" id="WP_345390546.1">
    <property type="nucleotide sequence ID" value="NZ_BAABHG010000004.1"/>
</dbReference>
<name>A0ABW5GLI5_9PSEU</name>
<evidence type="ECO:0000313" key="3">
    <source>
        <dbReference type="Proteomes" id="UP001597419"/>
    </source>
</evidence>
<feature type="transmembrane region" description="Helical" evidence="1">
    <location>
        <begin position="182"/>
        <end position="203"/>
    </location>
</feature>
<gene>
    <name evidence="2" type="ORF">ACFSYJ_24275</name>
</gene>
<feature type="transmembrane region" description="Helical" evidence="1">
    <location>
        <begin position="337"/>
        <end position="353"/>
    </location>
</feature>
<dbReference type="EMBL" id="JBHUKU010000014">
    <property type="protein sequence ID" value="MFD2461746.1"/>
    <property type="molecule type" value="Genomic_DNA"/>
</dbReference>
<evidence type="ECO:0000256" key="1">
    <source>
        <dbReference type="SAM" id="Phobius"/>
    </source>
</evidence>
<feature type="transmembrane region" description="Helical" evidence="1">
    <location>
        <begin position="106"/>
        <end position="128"/>
    </location>
</feature>
<feature type="transmembrane region" description="Helical" evidence="1">
    <location>
        <begin position="34"/>
        <end position="54"/>
    </location>
</feature>
<keyword evidence="1" id="KW-1133">Transmembrane helix</keyword>
<proteinExistence type="predicted"/>
<reference evidence="3" key="1">
    <citation type="journal article" date="2019" name="Int. J. Syst. Evol. Microbiol.">
        <title>The Global Catalogue of Microorganisms (GCM) 10K type strain sequencing project: providing services to taxonomists for standard genome sequencing and annotation.</title>
        <authorList>
            <consortium name="The Broad Institute Genomics Platform"/>
            <consortium name="The Broad Institute Genome Sequencing Center for Infectious Disease"/>
            <person name="Wu L."/>
            <person name="Ma J."/>
        </authorList>
    </citation>
    <scope>NUCLEOTIDE SEQUENCE [LARGE SCALE GENOMIC DNA]</scope>
    <source>
        <strain evidence="3">CGMCC 4.7643</strain>
    </source>
</reference>
<protein>
    <recommendedName>
        <fullName evidence="4">Integral membrane protein</fullName>
    </recommendedName>
</protein>
<feature type="transmembrane region" description="Helical" evidence="1">
    <location>
        <begin position="140"/>
        <end position="162"/>
    </location>
</feature>
<feature type="transmembrane region" description="Helical" evidence="1">
    <location>
        <begin position="209"/>
        <end position="230"/>
    </location>
</feature>
<organism evidence="2 3">
    <name type="scientific">Amycolatopsis samaneae</name>
    <dbReference type="NCBI Taxonomy" id="664691"/>
    <lineage>
        <taxon>Bacteria</taxon>
        <taxon>Bacillati</taxon>
        <taxon>Actinomycetota</taxon>
        <taxon>Actinomycetes</taxon>
        <taxon>Pseudonocardiales</taxon>
        <taxon>Pseudonocardiaceae</taxon>
        <taxon>Amycolatopsis</taxon>
    </lineage>
</organism>
<accession>A0ABW5GLI5</accession>
<comment type="caution">
    <text evidence="2">The sequence shown here is derived from an EMBL/GenBank/DDBJ whole genome shotgun (WGS) entry which is preliminary data.</text>
</comment>
<dbReference type="Proteomes" id="UP001597419">
    <property type="component" value="Unassembled WGS sequence"/>
</dbReference>
<feature type="transmembrane region" description="Helical" evidence="1">
    <location>
        <begin position="74"/>
        <end position="94"/>
    </location>
</feature>
<evidence type="ECO:0000313" key="2">
    <source>
        <dbReference type="EMBL" id="MFD2461746.1"/>
    </source>
</evidence>
<keyword evidence="1" id="KW-0472">Membrane</keyword>
<sequence>MSERYDRDAAEQWFRRRGLPALVKGRPRSLPVRIVPALAFAAVWELLVIALDVLDGGSEAEFERRLENDLFLLGYYGLLLSLIVVPALTAWLVTKWVRRAVLAHRGTVVAAISAALFVFVMPIALRLAPDRDSPALMVPVHAVVVALLLGIAFLGGGSIVGWSARSAVRQAKSLGELTSRALPLFLLFTLFGFFTAEIWQFAASIERRRMWWVVALFVVVAVLFMLTMLSEEVRRLTAVRNARVALDKLEGTPFRSYAGTVADTDRVPLSKVERANMVLVLVLTQAFQTLVFATLTFVFFVTFGKIALKDEVIKAYATSGPTPGTLFGIQIPVPNELLQVSLFIAAFSALYFTSSTVTDEKYRVAFFDPLTDHLAVSLAARDVYRARLAATTT</sequence>